<dbReference type="KEGG" id="sawl:NGM29_08095"/>
<evidence type="ECO:0000313" key="7">
    <source>
        <dbReference type="Proteomes" id="UP001056855"/>
    </source>
</evidence>
<dbReference type="InterPro" id="IPR058421">
    <property type="entry name" value="DUF8108_C"/>
</dbReference>
<evidence type="ECO:0000259" key="3">
    <source>
        <dbReference type="Pfam" id="PF26413"/>
    </source>
</evidence>
<feature type="transmembrane region" description="Helical" evidence="2">
    <location>
        <begin position="202"/>
        <end position="221"/>
    </location>
</feature>
<evidence type="ECO:0000256" key="2">
    <source>
        <dbReference type="SAM" id="Phobius"/>
    </source>
</evidence>
<dbReference type="AlphaFoldDB" id="A0A9E7SWL6"/>
<organism evidence="6 7">
    <name type="scientific">Natronosalvus rutilus</name>
    <dbReference type="NCBI Taxonomy" id="2953753"/>
    <lineage>
        <taxon>Archaea</taxon>
        <taxon>Methanobacteriati</taxon>
        <taxon>Methanobacteriota</taxon>
        <taxon>Stenosarchaea group</taxon>
        <taxon>Halobacteria</taxon>
        <taxon>Halobacteriales</taxon>
        <taxon>Natrialbaceae</taxon>
        <taxon>Natronosalvus</taxon>
    </lineage>
</organism>
<name>A0A9E7SWL6_9EURY</name>
<dbReference type="RefSeq" id="WP_254160007.1">
    <property type="nucleotide sequence ID" value="NZ_CP100355.1"/>
</dbReference>
<proteinExistence type="predicted"/>
<feature type="domain" description="DUF8108" evidence="3">
    <location>
        <begin position="226"/>
        <end position="293"/>
    </location>
</feature>
<feature type="domain" description="DUF8108" evidence="4">
    <location>
        <begin position="74"/>
        <end position="146"/>
    </location>
</feature>
<dbReference type="Pfam" id="PF26438">
    <property type="entry name" value="DUF8108_N"/>
    <property type="match status" value="1"/>
</dbReference>
<protein>
    <recommendedName>
        <fullName evidence="8">Zinc ribbon domain-containing protein</fullName>
    </recommendedName>
</protein>
<accession>A0A9E7SWL6</accession>
<feature type="region of interest" description="Disordered" evidence="1">
    <location>
        <begin position="59"/>
        <end position="79"/>
    </location>
</feature>
<dbReference type="Pfam" id="PF26413">
    <property type="entry name" value="DUF8108"/>
    <property type="match status" value="1"/>
</dbReference>
<evidence type="ECO:0000256" key="1">
    <source>
        <dbReference type="SAM" id="MobiDB-lite"/>
    </source>
</evidence>
<reference evidence="6" key="1">
    <citation type="submission" date="2022-06" db="EMBL/GenBank/DDBJ databases">
        <title>Diverse halophilic archaea isolated from saline environments.</title>
        <authorList>
            <person name="Cui H.-L."/>
        </authorList>
    </citation>
    <scope>NUCLEOTIDE SEQUENCE</scope>
    <source>
        <strain evidence="6">WLHS1</strain>
    </source>
</reference>
<feature type="compositionally biased region" description="Polar residues" evidence="1">
    <location>
        <begin position="61"/>
        <end position="72"/>
    </location>
</feature>
<evidence type="ECO:0000259" key="5">
    <source>
        <dbReference type="Pfam" id="PF26440"/>
    </source>
</evidence>
<keyword evidence="2" id="KW-1133">Transmembrane helix</keyword>
<dbReference type="GeneID" id="73289999"/>
<dbReference type="InterPro" id="IPR058963">
    <property type="entry name" value="DUF8108_M"/>
</dbReference>
<dbReference type="Proteomes" id="UP001056855">
    <property type="component" value="Chromosome"/>
</dbReference>
<sequence>MDGSRASSRFCESCGERLSRRANFCGQCGTAVDGDVGDSSRDRAASSGAVTELLQWAVRSRGSSGPRSTATPDQRARLRRRVRRHVEDGWRVEERTDDSATLVRRSLGSTRTHLLIAAITVWWTMGLANAIYAAICYYDRTERTVLHADDSPSADSPTRERASPSVRAGNEPTRRSRWLSTFVSLALLALGLWIVASSTSLGGFLVGALALGTGIVVSPPARGRLERRKPITTNGRTRSIEERSVHAPEKRCTGCLEPVVDGVERTYRQELAVAGVPIVTTNEGSNCYCDRCAYADPSASSIRDALEVDDGVEADDGLATEATESEMKTN</sequence>
<evidence type="ECO:0008006" key="8">
    <source>
        <dbReference type="Google" id="ProtNLM"/>
    </source>
</evidence>
<keyword evidence="2" id="KW-0812">Transmembrane</keyword>
<gene>
    <name evidence="6" type="ORF">NGM29_08095</name>
</gene>
<evidence type="ECO:0000313" key="6">
    <source>
        <dbReference type="EMBL" id="UTF55197.1"/>
    </source>
</evidence>
<feature type="transmembrane region" description="Helical" evidence="2">
    <location>
        <begin position="114"/>
        <end position="138"/>
    </location>
</feature>
<keyword evidence="7" id="KW-1185">Reference proteome</keyword>
<dbReference type="InterPro" id="IPR058962">
    <property type="entry name" value="DUF8108_N"/>
</dbReference>
<feature type="domain" description="DUF8108" evidence="5">
    <location>
        <begin position="161"/>
        <end position="221"/>
    </location>
</feature>
<evidence type="ECO:0000259" key="4">
    <source>
        <dbReference type="Pfam" id="PF26438"/>
    </source>
</evidence>
<dbReference type="Pfam" id="PF26440">
    <property type="entry name" value="DUF8108_M"/>
    <property type="match status" value="1"/>
</dbReference>
<keyword evidence="2" id="KW-0472">Membrane</keyword>
<dbReference type="EMBL" id="CP100355">
    <property type="protein sequence ID" value="UTF55197.1"/>
    <property type="molecule type" value="Genomic_DNA"/>
</dbReference>
<feature type="transmembrane region" description="Helical" evidence="2">
    <location>
        <begin position="178"/>
        <end position="196"/>
    </location>
</feature>
<feature type="region of interest" description="Disordered" evidence="1">
    <location>
        <begin position="148"/>
        <end position="172"/>
    </location>
</feature>